<keyword evidence="8" id="KW-1185">Reference proteome</keyword>
<name>K7GC42_PELSI</name>
<dbReference type="Proteomes" id="UP000007267">
    <property type="component" value="Unassembled WGS sequence"/>
</dbReference>
<dbReference type="PANTHER" id="PTHR46985">
    <property type="entry name" value="NACHT, LRR AND PYD DOMAINS-CONTAINING PROTEIN 1"/>
    <property type="match status" value="1"/>
</dbReference>
<evidence type="ECO:0000256" key="1">
    <source>
        <dbReference type="ARBA" id="ARBA00004514"/>
    </source>
</evidence>
<dbReference type="SUPFAM" id="SSF47986">
    <property type="entry name" value="DEATH domain"/>
    <property type="match status" value="1"/>
</dbReference>
<protein>
    <submittedName>
        <fullName evidence="7">Uncharacterized LOC102456078</fullName>
    </submittedName>
</protein>
<evidence type="ECO:0000259" key="5">
    <source>
        <dbReference type="PROSITE" id="PS50824"/>
    </source>
</evidence>
<feature type="domain" description="FIIND" evidence="6">
    <location>
        <begin position="1"/>
        <end position="224"/>
    </location>
</feature>
<dbReference type="InterPro" id="IPR051249">
    <property type="entry name" value="NLRP_Inflammasome"/>
</dbReference>
<evidence type="ECO:0000256" key="2">
    <source>
        <dbReference type="ARBA" id="ARBA00022490"/>
    </source>
</evidence>
<dbReference type="Pfam" id="PF13553">
    <property type="entry name" value="FIIND"/>
    <property type="match status" value="1"/>
</dbReference>
<dbReference type="CDD" id="cd08321">
    <property type="entry name" value="Pyrin_ASC-like"/>
    <property type="match status" value="1"/>
</dbReference>
<dbReference type="InterPro" id="IPR011029">
    <property type="entry name" value="DEATH-like_dom_sf"/>
</dbReference>
<comment type="subcellular location">
    <subcellularLocation>
        <location evidence="1">Cytoplasm</location>
        <location evidence="1">Cytosol</location>
    </subcellularLocation>
</comment>
<proteinExistence type="predicted"/>
<evidence type="ECO:0000313" key="8">
    <source>
        <dbReference type="Proteomes" id="UP000007267"/>
    </source>
</evidence>
<keyword evidence="2" id="KW-0963">Cytoplasm</keyword>
<reference evidence="8" key="1">
    <citation type="submission" date="2011-10" db="EMBL/GenBank/DDBJ databases">
        <authorList>
            <consortium name="Soft-shell Turtle Genome Consortium"/>
        </authorList>
    </citation>
    <scope>NUCLEOTIDE SEQUENCE [LARGE SCALE GENOMIC DNA]</scope>
    <source>
        <strain evidence="8">Daiwa-1</strain>
    </source>
</reference>
<reference evidence="7" key="3">
    <citation type="submission" date="2025-08" db="UniProtKB">
        <authorList>
            <consortium name="Ensembl"/>
        </authorList>
    </citation>
    <scope>IDENTIFICATION</scope>
</reference>
<accession>K7GC42</accession>
<dbReference type="EMBL" id="AGCU01005407">
    <property type="status" value="NOT_ANNOTATED_CDS"/>
    <property type="molecule type" value="Genomic_DNA"/>
</dbReference>
<dbReference type="PROSITE" id="PS50824">
    <property type="entry name" value="DAPIN"/>
    <property type="match status" value="1"/>
</dbReference>
<dbReference type="PROSITE" id="PS51830">
    <property type="entry name" value="FIIND"/>
    <property type="match status" value="1"/>
</dbReference>
<dbReference type="GO" id="GO:0061702">
    <property type="term" value="C:canonical inflammasome complex"/>
    <property type="evidence" value="ECO:0007669"/>
    <property type="project" value="TreeGrafter"/>
</dbReference>
<dbReference type="Ensembl" id="ENSPSIT00000017935.1">
    <property type="protein sequence ID" value="ENSPSIP00000017853.1"/>
    <property type="gene ID" value="ENSPSIG00000015876.1"/>
</dbReference>
<dbReference type="GO" id="GO:0045087">
    <property type="term" value="P:innate immune response"/>
    <property type="evidence" value="ECO:0007669"/>
    <property type="project" value="UniProtKB-KW"/>
</dbReference>
<evidence type="ECO:0000256" key="4">
    <source>
        <dbReference type="ARBA" id="ARBA00022859"/>
    </source>
</evidence>
<dbReference type="SMART" id="SM01289">
    <property type="entry name" value="PYRIN"/>
    <property type="match status" value="1"/>
</dbReference>
<organism evidence="7 8">
    <name type="scientific">Pelodiscus sinensis</name>
    <name type="common">Chinese softshell turtle</name>
    <name type="synonym">Trionyx sinensis</name>
    <dbReference type="NCBI Taxonomy" id="13735"/>
    <lineage>
        <taxon>Eukaryota</taxon>
        <taxon>Metazoa</taxon>
        <taxon>Chordata</taxon>
        <taxon>Craniata</taxon>
        <taxon>Vertebrata</taxon>
        <taxon>Euteleostomi</taxon>
        <taxon>Archelosauria</taxon>
        <taxon>Testudinata</taxon>
        <taxon>Testudines</taxon>
        <taxon>Cryptodira</taxon>
        <taxon>Trionychia</taxon>
        <taxon>Trionychidae</taxon>
        <taxon>Pelodiscus</taxon>
    </lineage>
</organism>
<sequence>MVAGPLFNIQVDQDGAVAAVHLPHFLCLAGTGGEISLFQMEVAHFVGGEMLLEKPARVRHFHAVLENPHFSPLGVLWRLIRSKRRVCIHSLVLLYRARRAADITLHLYLLPDDRSVVQVQAVEEYEKKCQSFQVPKPPLTKPLHYGTYYRTTSNSPNLEIKPKVQDLEFQRRGPEKHQSYTEVYIQRLEECVELSLRERDQEESVWDVTLRPGTGDVKPPTVSAEVPAGIGANTRKTRRDHLVETLKDLREMELKEFKSKLTDTKLQEGYTQVPRGHLEKAESVEVAELLFRHYGQAYATKVAIQVLEAINQRQLAERLQRAAGAGWE</sequence>
<dbReference type="Pfam" id="PF02758">
    <property type="entry name" value="PYRIN"/>
    <property type="match status" value="1"/>
</dbReference>
<dbReference type="InterPro" id="IPR025307">
    <property type="entry name" value="FIIND_dom"/>
</dbReference>
<dbReference type="HOGENOM" id="CLU_847204_0_0_1"/>
<keyword evidence="3" id="KW-0399">Innate immunity</keyword>
<dbReference type="AlphaFoldDB" id="K7GC42"/>
<dbReference type="PANTHER" id="PTHR46985:SF4">
    <property type="entry name" value="CASPASE RECRUITMENT DOMAIN-CONTAINING PROTEIN 8"/>
    <property type="match status" value="1"/>
</dbReference>
<evidence type="ECO:0000259" key="6">
    <source>
        <dbReference type="PROSITE" id="PS51830"/>
    </source>
</evidence>
<reference evidence="8" key="2">
    <citation type="journal article" date="2013" name="Nat. Genet.">
        <title>The draft genomes of soft-shell turtle and green sea turtle yield insights into the development and evolution of the turtle-specific body plan.</title>
        <authorList>
            <person name="Wang Z."/>
            <person name="Pascual-Anaya J."/>
            <person name="Zadissa A."/>
            <person name="Li W."/>
            <person name="Niimura Y."/>
            <person name="Huang Z."/>
            <person name="Li C."/>
            <person name="White S."/>
            <person name="Xiong Z."/>
            <person name="Fang D."/>
            <person name="Wang B."/>
            <person name="Ming Y."/>
            <person name="Chen Y."/>
            <person name="Zheng Y."/>
            <person name="Kuraku S."/>
            <person name="Pignatelli M."/>
            <person name="Herrero J."/>
            <person name="Beal K."/>
            <person name="Nozawa M."/>
            <person name="Li Q."/>
            <person name="Wang J."/>
            <person name="Zhang H."/>
            <person name="Yu L."/>
            <person name="Shigenobu S."/>
            <person name="Wang J."/>
            <person name="Liu J."/>
            <person name="Flicek P."/>
            <person name="Searle S."/>
            <person name="Wang J."/>
            <person name="Kuratani S."/>
            <person name="Yin Y."/>
            <person name="Aken B."/>
            <person name="Zhang G."/>
            <person name="Irie N."/>
        </authorList>
    </citation>
    <scope>NUCLEOTIDE SEQUENCE [LARGE SCALE GENOMIC DNA]</scope>
    <source>
        <strain evidence="8">Daiwa-1</strain>
    </source>
</reference>
<reference evidence="7" key="4">
    <citation type="submission" date="2025-09" db="UniProtKB">
        <authorList>
            <consortium name="Ensembl"/>
        </authorList>
    </citation>
    <scope>IDENTIFICATION</scope>
</reference>
<dbReference type="Pfam" id="PF23679">
    <property type="entry name" value="UPA-FIIND"/>
    <property type="match status" value="1"/>
</dbReference>
<dbReference type="GeneTree" id="ENSGT00830000128447"/>
<dbReference type="eggNOG" id="KOG2177">
    <property type="taxonomic scope" value="Eukaryota"/>
</dbReference>
<dbReference type="Gene3D" id="1.10.533.10">
    <property type="entry name" value="Death Domain, Fas"/>
    <property type="match status" value="1"/>
</dbReference>
<keyword evidence="4" id="KW-0391">Immunity</keyword>
<dbReference type="InterPro" id="IPR004020">
    <property type="entry name" value="DAPIN"/>
</dbReference>
<evidence type="ECO:0000313" key="7">
    <source>
        <dbReference type="Ensembl" id="ENSPSIP00000017853.1"/>
    </source>
</evidence>
<dbReference type="OMA" id="HCETDEA"/>
<feature type="domain" description="Pyrin" evidence="5">
    <location>
        <begin position="230"/>
        <end position="325"/>
    </location>
</feature>
<evidence type="ECO:0000256" key="3">
    <source>
        <dbReference type="ARBA" id="ARBA00022588"/>
    </source>
</evidence>